<feature type="signal peptide" evidence="1">
    <location>
        <begin position="1"/>
        <end position="21"/>
    </location>
</feature>
<keyword evidence="3" id="KW-1185">Reference proteome</keyword>
<dbReference type="EMBL" id="JAULRT010000062">
    <property type="protein sequence ID" value="MDO3384143.1"/>
    <property type="molecule type" value="Genomic_DNA"/>
</dbReference>
<evidence type="ECO:0000313" key="3">
    <source>
        <dbReference type="Proteomes" id="UP001168380"/>
    </source>
</evidence>
<dbReference type="RefSeq" id="WP_302715442.1">
    <property type="nucleotide sequence ID" value="NZ_JAULRT010000062.1"/>
</dbReference>
<reference evidence="2" key="1">
    <citation type="submission" date="2023-07" db="EMBL/GenBank/DDBJ databases">
        <title>Gilvimarinus algae sp. nov., isolated from the surface of Kelp.</title>
        <authorList>
            <person name="Sun Y.Y."/>
            <person name="Gong Y."/>
            <person name="Du Z.J."/>
        </authorList>
    </citation>
    <scope>NUCLEOTIDE SEQUENCE</scope>
    <source>
        <strain evidence="2">SDUM040014</strain>
    </source>
</reference>
<feature type="chain" id="PRO_5046313388" evidence="1">
    <location>
        <begin position="22"/>
        <end position="231"/>
    </location>
</feature>
<dbReference type="NCBIfam" id="TIGR04219">
    <property type="entry name" value="OMP_w_GlyGly"/>
    <property type="match status" value="1"/>
</dbReference>
<gene>
    <name evidence="2" type="ORF">QWI16_18335</name>
</gene>
<dbReference type="Proteomes" id="UP001168380">
    <property type="component" value="Unassembled WGS sequence"/>
</dbReference>
<dbReference type="InterPro" id="IPR026387">
    <property type="entry name" value="OMP_w_GlyGly"/>
</dbReference>
<proteinExistence type="predicted"/>
<organism evidence="2 3">
    <name type="scientific">Gilvimarinus algae</name>
    <dbReference type="NCBI Taxonomy" id="3058037"/>
    <lineage>
        <taxon>Bacteria</taxon>
        <taxon>Pseudomonadati</taxon>
        <taxon>Pseudomonadota</taxon>
        <taxon>Gammaproteobacteria</taxon>
        <taxon>Cellvibrionales</taxon>
        <taxon>Cellvibrionaceae</taxon>
        <taxon>Gilvimarinus</taxon>
    </lineage>
</organism>
<name>A0ABT8TLB9_9GAMM</name>
<protein>
    <submittedName>
        <fullName evidence="2">TIGR04219 family outer membrane beta-barrel protein</fullName>
    </submittedName>
</protein>
<keyword evidence="1" id="KW-0732">Signal</keyword>
<sequence>MKKPAVILALCSAFLSPTLLADVIGVKGDAGLWRADFDGELGGVSASTLGFSEEDGQFFHLYVEHPIPLVPNARLSYTDISAERSETLANQQLAQSRIDLSHVDATAYYELLDNWVNLDLGLSVRLFDGAIAFDSVAGDQKIELDDGIPMGYLLAEAELPFTGWSAGAELNYTEYDDYTISDYTVKLRYLFDAVLDVGFEVGYREFTLDLDKGFGADTDLSGPYAAFAAQF</sequence>
<evidence type="ECO:0000256" key="1">
    <source>
        <dbReference type="SAM" id="SignalP"/>
    </source>
</evidence>
<evidence type="ECO:0000313" key="2">
    <source>
        <dbReference type="EMBL" id="MDO3384143.1"/>
    </source>
</evidence>
<comment type="caution">
    <text evidence="2">The sequence shown here is derived from an EMBL/GenBank/DDBJ whole genome shotgun (WGS) entry which is preliminary data.</text>
</comment>
<accession>A0ABT8TLB9</accession>